<dbReference type="Gene3D" id="1.20.1260.10">
    <property type="match status" value="1"/>
</dbReference>
<organism evidence="4 5">
    <name type="scientific">Streptomyces beijiangensis</name>
    <dbReference type="NCBI Taxonomy" id="163361"/>
    <lineage>
        <taxon>Bacteria</taxon>
        <taxon>Bacillati</taxon>
        <taxon>Actinomycetota</taxon>
        <taxon>Actinomycetes</taxon>
        <taxon>Kitasatosporales</taxon>
        <taxon>Streptomycetaceae</taxon>
        <taxon>Streptomyces</taxon>
    </lineage>
</organism>
<name>A0A939F2H0_9ACTN</name>
<dbReference type="Proteomes" id="UP000664167">
    <property type="component" value="Unassembled WGS sequence"/>
</dbReference>
<keyword evidence="5" id="KW-1185">Reference proteome</keyword>
<feature type="signal peptide" evidence="2">
    <location>
        <begin position="1"/>
        <end position="20"/>
    </location>
</feature>
<evidence type="ECO:0000259" key="3">
    <source>
        <dbReference type="Pfam" id="PF03713"/>
    </source>
</evidence>
<comment type="caution">
    <text evidence="4">The sequence shown here is derived from an EMBL/GenBank/DDBJ whole genome shotgun (WGS) entry which is preliminary data.</text>
</comment>
<dbReference type="Pfam" id="PF03713">
    <property type="entry name" value="DUF305"/>
    <property type="match status" value="1"/>
</dbReference>
<feature type="region of interest" description="Disordered" evidence="1">
    <location>
        <begin position="26"/>
        <end position="69"/>
    </location>
</feature>
<accession>A0A939F2H0</accession>
<feature type="chain" id="PRO_5039150096" evidence="2">
    <location>
        <begin position="21"/>
        <end position="215"/>
    </location>
</feature>
<evidence type="ECO:0000256" key="2">
    <source>
        <dbReference type="SAM" id="SignalP"/>
    </source>
</evidence>
<gene>
    <name evidence="4" type="ORF">J0695_04135</name>
</gene>
<dbReference type="PANTHER" id="PTHR36933">
    <property type="entry name" value="SLL0788 PROTEIN"/>
    <property type="match status" value="1"/>
</dbReference>
<feature type="domain" description="DUF305" evidence="3">
    <location>
        <begin position="73"/>
        <end position="214"/>
    </location>
</feature>
<proteinExistence type="predicted"/>
<evidence type="ECO:0000256" key="1">
    <source>
        <dbReference type="SAM" id="MobiDB-lite"/>
    </source>
</evidence>
<dbReference type="InterPro" id="IPR012347">
    <property type="entry name" value="Ferritin-like"/>
</dbReference>
<evidence type="ECO:0000313" key="5">
    <source>
        <dbReference type="Proteomes" id="UP000664167"/>
    </source>
</evidence>
<evidence type="ECO:0000313" key="4">
    <source>
        <dbReference type="EMBL" id="MBO0511000.1"/>
    </source>
</evidence>
<dbReference type="InterPro" id="IPR005183">
    <property type="entry name" value="DUF305_CopM-like"/>
</dbReference>
<reference evidence="4" key="1">
    <citation type="submission" date="2021-03" db="EMBL/GenBank/DDBJ databases">
        <title>Streptomyces poriferae sp. nov., a novel marine sponge-derived Actinobacteria species with anti-MRSA activity.</title>
        <authorList>
            <person name="Sandoval-Powers M."/>
            <person name="Kralova S."/>
            <person name="Nguyen G.-S."/>
            <person name="Fawwal D."/>
            <person name="Degnes K."/>
            <person name="Klinkenberg G."/>
            <person name="Sletta H."/>
            <person name="Wentzel A."/>
            <person name="Liles M.R."/>
        </authorList>
    </citation>
    <scope>NUCLEOTIDE SEQUENCE</scope>
    <source>
        <strain evidence="4">DSM 41794</strain>
    </source>
</reference>
<protein>
    <submittedName>
        <fullName evidence="4">DUF305 domain-containing protein</fullName>
    </submittedName>
</protein>
<dbReference type="RefSeq" id="WP_206960304.1">
    <property type="nucleotide sequence ID" value="NZ_JBHSJN010000005.1"/>
</dbReference>
<keyword evidence="2" id="KW-0732">Signal</keyword>
<dbReference type="PROSITE" id="PS51257">
    <property type="entry name" value="PROKAR_LIPOPROTEIN"/>
    <property type="match status" value="1"/>
</dbReference>
<sequence length="215" mass="22455">MRAGKLAVAAAVLAALLALTACDTDKSAQGSRKGEANTGSKVVAPGKPGEPAKTLSAEDAAKAGRNDTPNSADFSYTQMMIVHHGQALEMTKLVAQRADAEPVKKLAERIAAAQGPEIGAMQGWLDSHGGARKQSGHDHASMPGMATTAQLAQLRAAKGKAFDELFLKLMITHHQGAITMATEVLSEGNNVLVEEMANDVLAQQTSEIGRMRAMA</sequence>
<dbReference type="EMBL" id="JAFLRJ010000034">
    <property type="protein sequence ID" value="MBO0511000.1"/>
    <property type="molecule type" value="Genomic_DNA"/>
</dbReference>
<dbReference type="PANTHER" id="PTHR36933:SF1">
    <property type="entry name" value="SLL0788 PROTEIN"/>
    <property type="match status" value="1"/>
</dbReference>
<dbReference type="AlphaFoldDB" id="A0A939F2H0"/>